<gene>
    <name evidence="2" type="ORF">C8N46_10123</name>
</gene>
<dbReference type="GO" id="GO:0003677">
    <property type="term" value="F:DNA binding"/>
    <property type="evidence" value="ECO:0007669"/>
    <property type="project" value="UniProtKB-KW"/>
</dbReference>
<dbReference type="InterPro" id="IPR010994">
    <property type="entry name" value="RuvA_2-like"/>
</dbReference>
<keyword evidence="2" id="KW-0238">DNA-binding</keyword>
<dbReference type="PANTHER" id="PTHR21180">
    <property type="entry name" value="ENDONUCLEASE/EXONUCLEASE/PHOSPHATASE FAMILY DOMAIN-CONTAINING PROTEIN 1"/>
    <property type="match status" value="1"/>
</dbReference>
<proteinExistence type="predicted"/>
<accession>A0A2T6C557</accession>
<evidence type="ECO:0000313" key="3">
    <source>
        <dbReference type="Proteomes" id="UP000244090"/>
    </source>
</evidence>
<keyword evidence="3" id="KW-1185">Reference proteome</keyword>
<dbReference type="AlphaFoldDB" id="A0A2T6C557"/>
<organism evidence="2 3">
    <name type="scientific">Kordia periserrulae</name>
    <dbReference type="NCBI Taxonomy" id="701523"/>
    <lineage>
        <taxon>Bacteria</taxon>
        <taxon>Pseudomonadati</taxon>
        <taxon>Bacteroidota</taxon>
        <taxon>Flavobacteriia</taxon>
        <taxon>Flavobacteriales</taxon>
        <taxon>Flavobacteriaceae</taxon>
        <taxon>Kordia</taxon>
    </lineage>
</organism>
<reference evidence="2 3" key="1">
    <citation type="submission" date="2018-04" db="EMBL/GenBank/DDBJ databases">
        <title>Genomic Encyclopedia of Archaeal and Bacterial Type Strains, Phase II (KMG-II): from individual species to whole genera.</title>
        <authorList>
            <person name="Goeker M."/>
        </authorList>
    </citation>
    <scope>NUCLEOTIDE SEQUENCE [LARGE SCALE GENOMIC DNA]</scope>
    <source>
        <strain evidence="2 3">DSM 25731</strain>
    </source>
</reference>
<dbReference type="RefSeq" id="WP_108112832.1">
    <property type="nucleotide sequence ID" value="NZ_QBKT01000001.1"/>
</dbReference>
<feature type="transmembrane region" description="Helical" evidence="1">
    <location>
        <begin position="16"/>
        <end position="34"/>
    </location>
</feature>
<evidence type="ECO:0000256" key="1">
    <source>
        <dbReference type="SAM" id="Phobius"/>
    </source>
</evidence>
<protein>
    <submittedName>
        <fullName evidence="2">DNA uptake protein ComE-like DNA-binding protein</fullName>
    </submittedName>
</protein>
<evidence type="ECO:0000313" key="2">
    <source>
        <dbReference type="EMBL" id="PTX63423.1"/>
    </source>
</evidence>
<keyword evidence="1" id="KW-1133">Transmembrane helix</keyword>
<dbReference type="Pfam" id="PF12836">
    <property type="entry name" value="HHH_3"/>
    <property type="match status" value="2"/>
</dbReference>
<dbReference type="PANTHER" id="PTHR21180:SF32">
    <property type="entry name" value="ENDONUCLEASE_EXONUCLEASE_PHOSPHATASE FAMILY DOMAIN-CONTAINING PROTEIN 1"/>
    <property type="match status" value="1"/>
</dbReference>
<dbReference type="EMBL" id="QBKT01000001">
    <property type="protein sequence ID" value="PTX63423.1"/>
    <property type="molecule type" value="Genomic_DNA"/>
</dbReference>
<keyword evidence="1" id="KW-0472">Membrane</keyword>
<dbReference type="Proteomes" id="UP000244090">
    <property type="component" value="Unassembled WGS sequence"/>
</dbReference>
<sequence>MKNIKSHFTFLKAERSGILCIIVLIFLVQGIYFYTNPTTTSERLFSATEVVQYQQQIDSLKLLALNTKPKHYPFNPNFISDYKGFTLGMSTAEIDRLHAFRATNKYVNSAAEFQTVTKVSDSLLNDIKPYFKFPEWVTQKKKKKVKYTSSYKTIKESIVVKKIDINKATIEELRKVYGIGEKLSARIVKYRTKLNGFVTEAQLNDVYGLKPEVIENVWKRFYLEKPIITPINLNTCTLAELLKVPYINYELADEIINQRILREGFKKIEELAKIQNFPSDKLEIIKLYLQIQ</sequence>
<name>A0A2T6C557_9FLAO</name>
<comment type="caution">
    <text evidence="2">The sequence shown here is derived from an EMBL/GenBank/DDBJ whole genome shotgun (WGS) entry which is preliminary data.</text>
</comment>
<dbReference type="Gene3D" id="1.10.150.320">
    <property type="entry name" value="Photosystem II 12 kDa extrinsic protein"/>
    <property type="match status" value="2"/>
</dbReference>
<dbReference type="InterPro" id="IPR051675">
    <property type="entry name" value="Endo/Exo/Phosphatase_dom_1"/>
</dbReference>
<dbReference type="OrthoDB" id="981124at2"/>
<dbReference type="SUPFAM" id="SSF47781">
    <property type="entry name" value="RuvA domain 2-like"/>
    <property type="match status" value="2"/>
</dbReference>
<keyword evidence="1" id="KW-0812">Transmembrane</keyword>